<protein>
    <recommendedName>
        <fullName evidence="3 12">Thymidylate kinase</fullName>
        <ecNumber evidence="2 12">2.7.4.9</ecNumber>
    </recommendedName>
    <alternativeName>
        <fullName evidence="9 12">dTMP kinase</fullName>
    </alternativeName>
</protein>
<dbReference type="RefSeq" id="WP_140926541.1">
    <property type="nucleotide sequence ID" value="NZ_VFSU01000011.1"/>
</dbReference>
<dbReference type="GO" id="GO:0005524">
    <property type="term" value="F:ATP binding"/>
    <property type="evidence" value="ECO:0007669"/>
    <property type="project" value="UniProtKB-UniRule"/>
</dbReference>
<gene>
    <name evidence="12 14" type="primary">tmk</name>
    <name evidence="14" type="ORF">FJQ54_01645</name>
</gene>
<dbReference type="Pfam" id="PF02223">
    <property type="entry name" value="Thymidylate_kin"/>
    <property type="match status" value="1"/>
</dbReference>
<dbReference type="EC" id="2.7.4.9" evidence="2 12"/>
<dbReference type="Gene3D" id="3.40.50.300">
    <property type="entry name" value="P-loop containing nucleotide triphosphate hydrolases"/>
    <property type="match status" value="1"/>
</dbReference>
<dbReference type="GO" id="GO:0006235">
    <property type="term" value="P:dTTP biosynthetic process"/>
    <property type="evidence" value="ECO:0007669"/>
    <property type="project" value="UniProtKB-UniRule"/>
</dbReference>
<dbReference type="EMBL" id="VFSU01000011">
    <property type="protein sequence ID" value="TPE63601.1"/>
    <property type="molecule type" value="Genomic_DNA"/>
</dbReference>
<sequence>MTGRFIAFEGGEGAGKSTQIARLAEALRARGEDVVVTREPGGTPGAEEIRALFVQGATGRWTVETDVLLVSAARADHVARLIRPALEAGKTVLCDRFIHSTLAYQGCGKGVSIGLLKRLHRFATGDLWPDLVLWLDLPVELGLSRSTKRAAAQDSALPQEQRFEALGLAYHEKVRRGFAAFAADDPRVVRIDAAQPIDDVTAAIAAVAL</sequence>
<evidence type="ECO:0000256" key="6">
    <source>
        <dbReference type="ARBA" id="ARBA00022741"/>
    </source>
</evidence>
<dbReference type="SUPFAM" id="SSF52540">
    <property type="entry name" value="P-loop containing nucleoside triphosphate hydrolases"/>
    <property type="match status" value="1"/>
</dbReference>
<evidence type="ECO:0000256" key="3">
    <source>
        <dbReference type="ARBA" id="ARBA00017144"/>
    </source>
</evidence>
<dbReference type="InterPro" id="IPR018095">
    <property type="entry name" value="Thymidylate_kin_CS"/>
</dbReference>
<dbReference type="InterPro" id="IPR039430">
    <property type="entry name" value="Thymidylate_kin-like_dom"/>
</dbReference>
<evidence type="ECO:0000256" key="7">
    <source>
        <dbReference type="ARBA" id="ARBA00022777"/>
    </source>
</evidence>
<proteinExistence type="inferred from homology"/>
<dbReference type="NCBIfam" id="TIGR00041">
    <property type="entry name" value="DTMP_kinase"/>
    <property type="match status" value="1"/>
</dbReference>
<comment type="catalytic activity">
    <reaction evidence="10 12">
        <text>dTMP + ATP = dTDP + ADP</text>
        <dbReference type="Rhea" id="RHEA:13517"/>
        <dbReference type="ChEBI" id="CHEBI:30616"/>
        <dbReference type="ChEBI" id="CHEBI:58369"/>
        <dbReference type="ChEBI" id="CHEBI:63528"/>
        <dbReference type="ChEBI" id="CHEBI:456216"/>
        <dbReference type="EC" id="2.7.4.9"/>
    </reaction>
</comment>
<evidence type="ECO:0000256" key="12">
    <source>
        <dbReference type="HAMAP-Rule" id="MF_00165"/>
    </source>
</evidence>
<keyword evidence="7 12" id="KW-0418">Kinase</keyword>
<evidence type="ECO:0000256" key="11">
    <source>
        <dbReference type="ARBA" id="ARBA00057735"/>
    </source>
</evidence>
<feature type="binding site" evidence="12">
    <location>
        <begin position="10"/>
        <end position="17"/>
    </location>
    <ligand>
        <name>ATP</name>
        <dbReference type="ChEBI" id="CHEBI:30616"/>
    </ligand>
</feature>
<keyword evidence="8 12" id="KW-0067">ATP-binding</keyword>
<evidence type="ECO:0000256" key="4">
    <source>
        <dbReference type="ARBA" id="ARBA00022679"/>
    </source>
</evidence>
<dbReference type="HAMAP" id="MF_00165">
    <property type="entry name" value="Thymidylate_kinase"/>
    <property type="match status" value="1"/>
</dbReference>
<dbReference type="GO" id="GO:0005829">
    <property type="term" value="C:cytosol"/>
    <property type="evidence" value="ECO:0007669"/>
    <property type="project" value="TreeGrafter"/>
</dbReference>
<organism evidence="14 15">
    <name type="scientific">Sandaracinobacter neustonicus</name>
    <dbReference type="NCBI Taxonomy" id="1715348"/>
    <lineage>
        <taxon>Bacteria</taxon>
        <taxon>Pseudomonadati</taxon>
        <taxon>Pseudomonadota</taxon>
        <taxon>Alphaproteobacteria</taxon>
        <taxon>Sphingomonadales</taxon>
        <taxon>Sphingosinicellaceae</taxon>
        <taxon>Sandaracinobacter</taxon>
    </lineage>
</organism>
<name>A0A501XSG0_9SPHN</name>
<comment type="caution">
    <text evidence="14">The sequence shown here is derived from an EMBL/GenBank/DDBJ whole genome shotgun (WGS) entry which is preliminary data.</text>
</comment>
<dbReference type="CDD" id="cd01672">
    <property type="entry name" value="TMPK"/>
    <property type="match status" value="1"/>
</dbReference>
<accession>A0A501XSG0</accession>
<dbReference type="GO" id="GO:0006227">
    <property type="term" value="P:dUDP biosynthetic process"/>
    <property type="evidence" value="ECO:0007669"/>
    <property type="project" value="TreeGrafter"/>
</dbReference>
<evidence type="ECO:0000256" key="10">
    <source>
        <dbReference type="ARBA" id="ARBA00048743"/>
    </source>
</evidence>
<dbReference type="InterPro" id="IPR018094">
    <property type="entry name" value="Thymidylate_kinase"/>
</dbReference>
<dbReference type="AlphaFoldDB" id="A0A501XSG0"/>
<dbReference type="GO" id="GO:0004798">
    <property type="term" value="F:dTMP kinase activity"/>
    <property type="evidence" value="ECO:0007669"/>
    <property type="project" value="UniProtKB-UniRule"/>
</dbReference>
<feature type="domain" description="Thymidylate kinase-like" evidence="13">
    <location>
        <begin position="8"/>
        <end position="204"/>
    </location>
</feature>
<dbReference type="GO" id="GO:0006233">
    <property type="term" value="P:dTDP biosynthetic process"/>
    <property type="evidence" value="ECO:0007669"/>
    <property type="project" value="InterPro"/>
</dbReference>
<dbReference type="PANTHER" id="PTHR10344:SF4">
    <property type="entry name" value="UMP-CMP KINASE 2, MITOCHONDRIAL"/>
    <property type="match status" value="1"/>
</dbReference>
<dbReference type="FunFam" id="3.40.50.300:FF:000225">
    <property type="entry name" value="Thymidylate kinase"/>
    <property type="match status" value="1"/>
</dbReference>
<evidence type="ECO:0000256" key="8">
    <source>
        <dbReference type="ARBA" id="ARBA00022840"/>
    </source>
</evidence>
<dbReference type="InterPro" id="IPR027417">
    <property type="entry name" value="P-loop_NTPase"/>
</dbReference>
<evidence type="ECO:0000256" key="5">
    <source>
        <dbReference type="ARBA" id="ARBA00022727"/>
    </source>
</evidence>
<evidence type="ECO:0000256" key="1">
    <source>
        <dbReference type="ARBA" id="ARBA00009776"/>
    </source>
</evidence>
<keyword evidence="5 12" id="KW-0545">Nucleotide biosynthesis</keyword>
<dbReference type="OrthoDB" id="9774907at2"/>
<reference evidence="14 15" key="1">
    <citation type="submission" date="2019-06" db="EMBL/GenBank/DDBJ databases">
        <authorList>
            <person name="Lee I."/>
            <person name="Jang G.I."/>
            <person name="Hwang C.Y."/>
        </authorList>
    </citation>
    <scope>NUCLEOTIDE SEQUENCE [LARGE SCALE GENOMIC DNA]</scope>
    <source>
        <strain evidence="14 15">PAMC 28131</strain>
    </source>
</reference>
<dbReference type="PANTHER" id="PTHR10344">
    <property type="entry name" value="THYMIDYLATE KINASE"/>
    <property type="match status" value="1"/>
</dbReference>
<keyword evidence="15" id="KW-1185">Reference proteome</keyword>
<evidence type="ECO:0000313" key="14">
    <source>
        <dbReference type="EMBL" id="TPE63601.1"/>
    </source>
</evidence>
<evidence type="ECO:0000259" key="13">
    <source>
        <dbReference type="Pfam" id="PF02223"/>
    </source>
</evidence>
<keyword evidence="4 12" id="KW-0808">Transferase</keyword>
<keyword evidence="6 12" id="KW-0547">Nucleotide-binding</keyword>
<comment type="function">
    <text evidence="11 12">Phosphorylation of dTMP to form dTDP in both de novo and salvage pathways of dTTP synthesis.</text>
</comment>
<dbReference type="PROSITE" id="PS01331">
    <property type="entry name" value="THYMIDYLATE_KINASE"/>
    <property type="match status" value="1"/>
</dbReference>
<comment type="similarity">
    <text evidence="1 12">Belongs to the thymidylate kinase family.</text>
</comment>
<dbReference type="Proteomes" id="UP000319897">
    <property type="component" value="Unassembled WGS sequence"/>
</dbReference>
<evidence type="ECO:0000256" key="2">
    <source>
        <dbReference type="ARBA" id="ARBA00012980"/>
    </source>
</evidence>
<evidence type="ECO:0000256" key="9">
    <source>
        <dbReference type="ARBA" id="ARBA00029962"/>
    </source>
</evidence>
<evidence type="ECO:0000313" key="15">
    <source>
        <dbReference type="Proteomes" id="UP000319897"/>
    </source>
</evidence>